<evidence type="ECO:0000313" key="2">
    <source>
        <dbReference type="Proteomes" id="UP000505345"/>
    </source>
</evidence>
<accession>A0A6S4PLL7</accession>
<sequence length="68" mass="7982">MDKDTIENLMPLQTMDLIKWLDKVYAMQNPGPTDNMQTIMFRAGQRSVIEFLKHRSETENNLLTKVIK</sequence>
<keyword evidence="2" id="KW-1185">Reference proteome</keyword>
<proteinExistence type="predicted"/>
<reference evidence="1 2" key="1">
    <citation type="journal article" date="2013" name="PLoS Genet.">
        <title>Expanding the Marine Virosphere Using Metagenomics.</title>
        <authorList>
            <person name="Mizuno C.M."/>
            <person name="Rodriguez-Valera F."/>
            <person name="Kimes N.E."/>
            <person name="Ghai R."/>
        </authorList>
    </citation>
    <scope>NUCLEOTIDE SEQUENCE [LARGE SCALE GENOMIC DNA]</scope>
    <source>
        <strain evidence="1">UvMED-CGR-C62A-MedDCM-OCT-S28-C10</strain>
    </source>
</reference>
<dbReference type="KEGG" id="vg:55412618"/>
<dbReference type="RefSeq" id="YP_009778152.1">
    <property type="nucleotide sequence ID" value="NC_047711.1"/>
</dbReference>
<dbReference type="GeneID" id="55412618"/>
<protein>
    <submittedName>
        <fullName evidence="1">Uncharacterized protein</fullName>
    </submittedName>
</protein>
<name>A0A6S4PLL7_9CAUD</name>
<organism evidence="1 2">
    <name type="scientific">uncultured phage_MedDCM-OCT-S28-C10</name>
    <dbReference type="NCBI Taxonomy" id="2741077"/>
    <lineage>
        <taxon>Viruses</taxon>
        <taxon>Duplodnaviria</taxon>
        <taxon>Heunggongvirae</taxon>
        <taxon>Uroviricota</taxon>
        <taxon>Caudoviricetes</taxon>
        <taxon>Autographivirales</taxon>
        <taxon>Votkovvirus</taxon>
        <taxon>Votkovvirus S28C10</taxon>
    </lineage>
</organism>
<evidence type="ECO:0000313" key="1">
    <source>
        <dbReference type="EMBL" id="BAQ94094.1"/>
    </source>
</evidence>
<dbReference type="Proteomes" id="UP000505345">
    <property type="component" value="Segment"/>
</dbReference>
<dbReference type="EMBL" id="AP013540">
    <property type="protein sequence ID" value="BAQ94094.1"/>
    <property type="molecule type" value="Genomic_DNA"/>
</dbReference>